<gene>
    <name evidence="2" type="ORF">SAMN04488117_11869</name>
</gene>
<feature type="domain" description="DUF7674" evidence="1">
    <location>
        <begin position="14"/>
        <end position="118"/>
    </location>
</feature>
<dbReference type="Pfam" id="PF24722">
    <property type="entry name" value="DUF7674"/>
    <property type="match status" value="1"/>
</dbReference>
<dbReference type="InterPro" id="IPR056091">
    <property type="entry name" value="DUF7674"/>
</dbReference>
<dbReference type="EMBL" id="FNBL01000018">
    <property type="protein sequence ID" value="SDG38654.1"/>
    <property type="molecule type" value="Genomic_DNA"/>
</dbReference>
<proteinExistence type="predicted"/>
<dbReference type="AlphaFoldDB" id="A0A1G7TUG1"/>
<evidence type="ECO:0000259" key="1">
    <source>
        <dbReference type="Pfam" id="PF24722"/>
    </source>
</evidence>
<organism evidence="2 3">
    <name type="scientific">Celeribacter baekdonensis</name>
    <dbReference type="NCBI Taxonomy" id="875171"/>
    <lineage>
        <taxon>Bacteria</taxon>
        <taxon>Pseudomonadati</taxon>
        <taxon>Pseudomonadota</taxon>
        <taxon>Alphaproteobacteria</taxon>
        <taxon>Rhodobacterales</taxon>
        <taxon>Roseobacteraceae</taxon>
        <taxon>Celeribacter</taxon>
    </lineage>
</organism>
<reference evidence="2 3" key="1">
    <citation type="submission" date="2016-10" db="EMBL/GenBank/DDBJ databases">
        <authorList>
            <person name="de Groot N.N."/>
        </authorList>
    </citation>
    <scope>NUCLEOTIDE SEQUENCE [LARGE SCALE GENOMIC DNA]</scope>
    <source>
        <strain evidence="2 3">DSM 27375</strain>
    </source>
</reference>
<name>A0A1G7TUG1_9RHOB</name>
<dbReference type="Proteomes" id="UP000182284">
    <property type="component" value="Unassembled WGS sequence"/>
</dbReference>
<evidence type="ECO:0000313" key="3">
    <source>
        <dbReference type="Proteomes" id="UP000182284"/>
    </source>
</evidence>
<accession>A0A1G7TUG1</accession>
<protein>
    <recommendedName>
        <fullName evidence="1">DUF7674 domain-containing protein</fullName>
    </recommendedName>
</protein>
<sequence>MSEIQVAFVGKVVFENPTLRPLLADHLNANQGEIFPYAFMSELAKCISEGGVDSESTKSMLALMESSFDTQNDDDVSNLIAVGFVESLVALLPETSSIWKIVPPNIKEFARAWGNQEWR</sequence>
<evidence type="ECO:0000313" key="2">
    <source>
        <dbReference type="EMBL" id="SDG38654.1"/>
    </source>
</evidence>
<dbReference type="RefSeq" id="WP_245708075.1">
    <property type="nucleotide sequence ID" value="NZ_FNBL01000018.1"/>
</dbReference>